<dbReference type="HOGENOM" id="CLU_1902727_0_0_4"/>
<dbReference type="KEGG" id="bgd:bgla_1g15890"/>
<organism evidence="2 3">
    <name type="scientific">Burkholderia gladioli (strain BSR3)</name>
    <dbReference type="NCBI Taxonomy" id="999541"/>
    <lineage>
        <taxon>Bacteria</taxon>
        <taxon>Pseudomonadati</taxon>
        <taxon>Pseudomonadota</taxon>
        <taxon>Betaproteobacteria</taxon>
        <taxon>Burkholderiales</taxon>
        <taxon>Burkholderiaceae</taxon>
        <taxon>Burkholderia</taxon>
    </lineage>
</organism>
<accession>F2LDD7</accession>
<dbReference type="Proteomes" id="UP000008316">
    <property type="component" value="Chromosome 1"/>
</dbReference>
<feature type="chain" id="PRO_5003280788" description="Lipoprotein" evidence="1">
    <location>
        <begin position="31"/>
        <end position="133"/>
    </location>
</feature>
<keyword evidence="1" id="KW-0732">Signal</keyword>
<evidence type="ECO:0008006" key="4">
    <source>
        <dbReference type="Google" id="ProtNLM"/>
    </source>
</evidence>
<evidence type="ECO:0000256" key="1">
    <source>
        <dbReference type="SAM" id="SignalP"/>
    </source>
</evidence>
<proteinExistence type="predicted"/>
<protein>
    <recommendedName>
        <fullName evidence="4">Lipoprotein</fullName>
    </recommendedName>
</protein>
<evidence type="ECO:0000313" key="3">
    <source>
        <dbReference type="Proteomes" id="UP000008316"/>
    </source>
</evidence>
<reference evidence="2 3" key="1">
    <citation type="journal article" date="2011" name="J. Bacteriol.">
        <title>Complete genome sequence of Burkholderia gladioli BSR3.</title>
        <authorList>
            <person name="Seo Y.S."/>
            <person name="Lim J."/>
            <person name="Choi B.S."/>
            <person name="Kim H."/>
            <person name="Goo E."/>
            <person name="Lee B."/>
            <person name="Lim J.S."/>
            <person name="Choi I.Y."/>
            <person name="Moon J.S."/>
            <person name="Kim J."/>
            <person name="Hwang I."/>
        </authorList>
    </citation>
    <scope>NUCLEOTIDE SEQUENCE [LARGE SCALE GENOMIC DNA]</scope>
    <source>
        <strain evidence="2 3">BSR3</strain>
    </source>
</reference>
<evidence type="ECO:0000313" key="2">
    <source>
        <dbReference type="EMBL" id="AEA60240.1"/>
    </source>
</evidence>
<feature type="signal peptide" evidence="1">
    <location>
        <begin position="1"/>
        <end position="30"/>
    </location>
</feature>
<dbReference type="AlphaFoldDB" id="F2LDD7"/>
<dbReference type="EMBL" id="CP002599">
    <property type="protein sequence ID" value="AEA60240.1"/>
    <property type="molecule type" value="Genomic_DNA"/>
</dbReference>
<keyword evidence="3" id="KW-1185">Reference proteome</keyword>
<sequence length="133" mass="14442">MLSILRLAQSFHCKTALFFSSIVFAAAAQAALPLRAGTYVDTQANECQDAPNASILTYDGHGFGGAHSSHCVSTTVKRTGDEYELSTTCSALGDGTPVKPQKFKEKIHILSPERFSMQFSEGTQTYKLCPDFK</sequence>
<dbReference type="RefSeq" id="WP_013697577.1">
    <property type="nucleotide sequence ID" value="NC_015381.1"/>
</dbReference>
<gene>
    <name evidence="2" type="ordered locus">bgla_1g15890</name>
</gene>
<name>F2LDD7_BURGS</name>